<gene>
    <name evidence="3" type="ORF">PGLA1383_LOCUS37969</name>
</gene>
<dbReference type="Pfam" id="PF13812">
    <property type="entry name" value="PPR_3"/>
    <property type="match status" value="2"/>
</dbReference>
<dbReference type="Gene3D" id="1.25.40.10">
    <property type="entry name" value="Tetratricopeptide repeat domain"/>
    <property type="match status" value="6"/>
</dbReference>
<keyword evidence="4" id="KW-1185">Reference proteome</keyword>
<dbReference type="PANTHER" id="PTHR47936:SF1">
    <property type="entry name" value="PENTATRICOPEPTIDE REPEAT-CONTAINING PROTEIN GUN1, CHLOROPLASTIC"/>
    <property type="match status" value="1"/>
</dbReference>
<dbReference type="AlphaFoldDB" id="A0A813G697"/>
<organism evidence="3 4">
    <name type="scientific">Polarella glacialis</name>
    <name type="common">Dinoflagellate</name>
    <dbReference type="NCBI Taxonomy" id="89957"/>
    <lineage>
        <taxon>Eukaryota</taxon>
        <taxon>Sar</taxon>
        <taxon>Alveolata</taxon>
        <taxon>Dinophyceae</taxon>
        <taxon>Suessiales</taxon>
        <taxon>Suessiaceae</taxon>
        <taxon>Polarella</taxon>
    </lineage>
</organism>
<proteinExistence type="predicted"/>
<dbReference type="PROSITE" id="PS51375">
    <property type="entry name" value="PPR"/>
    <property type="match status" value="5"/>
</dbReference>
<dbReference type="NCBIfam" id="TIGR00756">
    <property type="entry name" value="PPR"/>
    <property type="match status" value="1"/>
</dbReference>
<accession>A0A813G697</accession>
<feature type="repeat" description="PPR" evidence="2">
    <location>
        <begin position="194"/>
        <end position="228"/>
    </location>
</feature>
<evidence type="ECO:0008006" key="5">
    <source>
        <dbReference type="Google" id="ProtNLM"/>
    </source>
</evidence>
<dbReference type="Pfam" id="PF01535">
    <property type="entry name" value="PPR"/>
    <property type="match status" value="2"/>
</dbReference>
<feature type="repeat" description="PPR" evidence="2">
    <location>
        <begin position="54"/>
        <end position="88"/>
    </location>
</feature>
<keyword evidence="1" id="KW-0677">Repeat</keyword>
<evidence type="ECO:0000313" key="4">
    <source>
        <dbReference type="Proteomes" id="UP000654075"/>
    </source>
</evidence>
<name>A0A813G697_POLGL</name>
<dbReference type="InterPro" id="IPR002885">
    <property type="entry name" value="PPR_rpt"/>
</dbReference>
<protein>
    <recommendedName>
        <fullName evidence="5">Pentatricopeptide repeat-containing protein, chloroplastic</fullName>
    </recommendedName>
</protein>
<feature type="repeat" description="PPR" evidence="2">
    <location>
        <begin position="571"/>
        <end position="605"/>
    </location>
</feature>
<reference evidence="3" key="1">
    <citation type="submission" date="2021-02" db="EMBL/GenBank/DDBJ databases">
        <authorList>
            <person name="Dougan E. K."/>
            <person name="Rhodes N."/>
            <person name="Thang M."/>
            <person name="Chan C."/>
        </authorList>
    </citation>
    <scope>NUCLEOTIDE SEQUENCE</scope>
</reference>
<evidence type="ECO:0000256" key="2">
    <source>
        <dbReference type="PROSITE-ProRule" id="PRU00708"/>
    </source>
</evidence>
<dbReference type="EMBL" id="CAJNNV010027444">
    <property type="protein sequence ID" value="CAE8620409.1"/>
    <property type="molecule type" value="Genomic_DNA"/>
</dbReference>
<feature type="repeat" description="PPR" evidence="2">
    <location>
        <begin position="917"/>
        <end position="951"/>
    </location>
</feature>
<dbReference type="InterPro" id="IPR011990">
    <property type="entry name" value="TPR-like_helical_dom_sf"/>
</dbReference>
<feature type="repeat" description="PPR" evidence="2">
    <location>
        <begin position="502"/>
        <end position="536"/>
    </location>
</feature>
<dbReference type="PANTHER" id="PTHR47936">
    <property type="entry name" value="PPR_LONG DOMAIN-CONTAINING PROTEIN"/>
    <property type="match status" value="1"/>
</dbReference>
<evidence type="ECO:0000313" key="3">
    <source>
        <dbReference type="EMBL" id="CAE8620409.1"/>
    </source>
</evidence>
<evidence type="ECO:0000256" key="1">
    <source>
        <dbReference type="ARBA" id="ARBA00022737"/>
    </source>
</evidence>
<sequence length="1107" mass="118385">MGKTLAPSARALSAVDPLLLQLTRDIAQSGRQRQWEHALLLLHRASQQGAIPLDEVVFGATVTACEQARQWVRAYALLDEMQAKQISPNTVCFNAAIAACSLPSGAHAGRAIDLLQEMSAASVPPDVASYNSTMRSCGKRWALVLSVLRQMRRNRLRPDGVSRTAAVGACEKASQWNWSLWLLTEFPWGPGGKLVPGYNAAISACSRSHRWPQALSLLVEMKRQSAEPDEVSLTSCLSALERAGRWMRALVMLTQLRGWLARRGSSAPDAIAFGSGISACKKGAQWGLALSFLFEARWLGLDLGPEGLGAALRACARGAEWRRALQLADSASPGASFATSGGGLGALGCTFAADACARAGRPELAPRLLQKVARPWAAKGLDGAGPPLGECARAIGFFAMFALVPPKALALRLNRAALGPVLRLRDVPPSRSLWQGSSDLGEVCEFGPSVARSWMERGVRSTTPRVQTLGQVSDDGKLDVKESWAAAVEALSAAWRHGWRCDTVTCNKAIATLGVSGRWQQGLRMVKELRSRDVRPDTVTFNSLAGACCGNRWWLALGAVLEMQHLGLELDCFTFGTLITACGRNSYWTRALTLIFEMRLGGLQACNAAISACGKGSWPQALWLLEIARCWGAGLTAVGYSAAVAAVGSGAGGGNGQHEGTQAAALGRRAELTASAFNAALTSCERASIPAAALRLFQTGFSSARIAPDLTSFGAVAAACARGGLWQAALDLCGEAKIRQMMCGSVLRACGSEWEQAMALLRDMKRRGVEMDSMNCEAALSVCRTAERWASCLDLISQARLSGLSPGTAGISTAMDACARSSLWEEVFQLLRPLAACRLQADLVCLNVALASCRQGPVQFSEPWIRACAILDKMQRLGPSPDIISYNAAISSCHACMQPVPAIRLLSGMRHQALQPDAISFNTAVSACERGDRWRSALMLLAKSKADGLAPDIVRCNAAVSACEKCRKWQTALELLCDIVHGALQLDAISLASTVTACAGSRQWSQASWLLSKVRILGMKVDVAAYHQAAFASEQVDEWRQALAVLSDMRATAVQLDQLSFTTALAALGRGAFRAKPQALLQDLGKVVLRLGKQQQPQPQQPQQQQQ</sequence>
<comment type="caution">
    <text evidence="3">The sequence shown here is derived from an EMBL/GenBank/DDBJ whole genome shotgun (WGS) entry which is preliminary data.</text>
</comment>
<dbReference type="Proteomes" id="UP000654075">
    <property type="component" value="Unassembled WGS sequence"/>
</dbReference>